<comment type="similarity">
    <text evidence="2">Belongs to the beta/gamma-crystallin family.</text>
</comment>
<feature type="domain" description="Beta/gamma crystallin 'Greek key'" evidence="5">
    <location>
        <begin position="267"/>
        <end position="307"/>
    </location>
</feature>
<dbReference type="OMA" id="MLYERAN"/>
<feature type="domain" description="Beta/gamma crystallin 'Greek key'" evidence="5">
    <location>
        <begin position="1"/>
        <end position="34"/>
    </location>
</feature>
<evidence type="ECO:0000256" key="1">
    <source>
        <dbReference type="ARBA" id="ARBA00003689"/>
    </source>
</evidence>
<evidence type="ECO:0000259" key="5">
    <source>
        <dbReference type="PROSITE" id="PS50915"/>
    </source>
</evidence>
<dbReference type="PROSITE" id="PS50915">
    <property type="entry name" value="CRYSTALLIN_BETA_GAMMA"/>
    <property type="match status" value="12"/>
</dbReference>
<dbReference type="FunFam" id="2.60.20.10:FF:000003">
    <property type="entry name" value="Crystallin gamma S"/>
    <property type="match status" value="3"/>
</dbReference>
<keyword evidence="3" id="KW-0273">Eye lens protein</keyword>
<dbReference type="Gene3D" id="2.60.20.10">
    <property type="entry name" value="Crystallins"/>
    <property type="match status" value="6"/>
</dbReference>
<name>H2ZUT0_LATCH</name>
<dbReference type="STRING" id="7897.ENSLACP00000001151"/>
<comment type="function">
    <text evidence="1">Crystallins are the dominant structural components of the vertebrate eye lens.</text>
</comment>
<dbReference type="PANTHER" id="PTHR11818:SF42">
    <property type="entry name" value="VOLTAGE-GATED HYDROGEN CHANNEL 1"/>
    <property type="match status" value="1"/>
</dbReference>
<dbReference type="InterPro" id="IPR011024">
    <property type="entry name" value="G_crystallin-like"/>
</dbReference>
<proteinExistence type="inferred from homology"/>
<evidence type="ECO:0000313" key="7">
    <source>
        <dbReference type="Proteomes" id="UP000008672"/>
    </source>
</evidence>
<dbReference type="GO" id="GO:0005212">
    <property type="term" value="F:structural constituent of eye lens"/>
    <property type="evidence" value="ECO:0007669"/>
    <property type="project" value="UniProtKB-KW"/>
</dbReference>
<reference evidence="7" key="1">
    <citation type="submission" date="2011-08" db="EMBL/GenBank/DDBJ databases">
        <title>The draft genome of Latimeria chalumnae.</title>
        <authorList>
            <person name="Di Palma F."/>
            <person name="Alfoldi J."/>
            <person name="Johnson J."/>
            <person name="Berlin A."/>
            <person name="Gnerre S."/>
            <person name="Jaffe D."/>
            <person name="MacCallum I."/>
            <person name="Young S."/>
            <person name="Walker B.J."/>
            <person name="Lander E."/>
            <person name="Lindblad-Toh K."/>
        </authorList>
    </citation>
    <scope>NUCLEOTIDE SEQUENCE [LARGE SCALE GENOMIC DNA]</scope>
    <source>
        <strain evidence="7">Wild caught</strain>
    </source>
</reference>
<dbReference type="Proteomes" id="UP000008672">
    <property type="component" value="Unassembled WGS sequence"/>
</dbReference>
<dbReference type="SMART" id="SM00247">
    <property type="entry name" value="XTALbg"/>
    <property type="match status" value="6"/>
</dbReference>
<dbReference type="InParanoid" id="H2ZUT0"/>
<dbReference type="EMBL" id="AFYH01258154">
    <property type="status" value="NOT_ANNOTATED_CDS"/>
    <property type="molecule type" value="Genomic_DNA"/>
</dbReference>
<reference evidence="6" key="2">
    <citation type="submission" date="2025-08" db="UniProtKB">
        <authorList>
            <consortium name="Ensembl"/>
        </authorList>
    </citation>
    <scope>IDENTIFICATION</scope>
</reference>
<dbReference type="Ensembl" id="ENSLACT00000001162.1">
    <property type="protein sequence ID" value="ENSLACP00000001151.1"/>
    <property type="gene ID" value="ENSLACG00000001031.1"/>
</dbReference>
<feature type="domain" description="Beta/gamma crystallin 'Greek key'" evidence="5">
    <location>
        <begin position="403"/>
        <end position="445"/>
    </location>
</feature>
<feature type="domain" description="Beta/gamma crystallin 'Greek key'" evidence="5">
    <location>
        <begin position="83"/>
        <end position="123"/>
    </location>
</feature>
<dbReference type="GO" id="GO:0007601">
    <property type="term" value="P:visual perception"/>
    <property type="evidence" value="ECO:0007669"/>
    <property type="project" value="TreeGrafter"/>
</dbReference>
<reference evidence="6" key="3">
    <citation type="submission" date="2025-09" db="UniProtKB">
        <authorList>
            <consortium name="Ensembl"/>
        </authorList>
    </citation>
    <scope>IDENTIFICATION</scope>
</reference>
<dbReference type="GO" id="GO:0002088">
    <property type="term" value="P:lens development in camera-type eye"/>
    <property type="evidence" value="ECO:0007669"/>
    <property type="project" value="TreeGrafter"/>
</dbReference>
<feature type="domain" description="Beta/gamma crystallin 'Greek key'" evidence="5">
    <location>
        <begin position="219"/>
        <end position="261"/>
    </location>
</feature>
<feature type="domain" description="Beta/gamma crystallin 'Greek key'" evidence="5">
    <location>
        <begin position="364"/>
        <end position="402"/>
    </location>
</feature>
<protein>
    <recommendedName>
        <fullName evidence="5">Beta/gamma crystallin 'Greek key' domain-containing protein</fullName>
    </recommendedName>
</protein>
<evidence type="ECO:0000313" key="6">
    <source>
        <dbReference type="Ensembl" id="ENSLACP00000001151.1"/>
    </source>
</evidence>
<evidence type="ECO:0000256" key="2">
    <source>
        <dbReference type="ARBA" id="ARBA00009646"/>
    </source>
</evidence>
<dbReference type="PRINTS" id="PR01367">
    <property type="entry name" value="BGCRYSTALLIN"/>
</dbReference>
<feature type="domain" description="Beta/gamma crystallin 'Greek key'" evidence="5">
    <location>
        <begin position="451"/>
        <end position="491"/>
    </location>
</feature>
<feature type="domain" description="Beta/gamma crystallin 'Greek key'" evidence="5">
    <location>
        <begin position="308"/>
        <end position="350"/>
    </location>
</feature>
<dbReference type="InterPro" id="IPR001064">
    <property type="entry name" value="Beta/gamma_crystallin"/>
</dbReference>
<feature type="domain" description="Beta/gamma crystallin 'Greek key'" evidence="5">
    <location>
        <begin position="180"/>
        <end position="218"/>
    </location>
</feature>
<dbReference type="InterPro" id="IPR050252">
    <property type="entry name" value="Beta/Gamma-Crystallin"/>
</dbReference>
<keyword evidence="4" id="KW-0677">Repeat</keyword>
<dbReference type="Pfam" id="PF00030">
    <property type="entry name" value="Crystall"/>
    <property type="match status" value="6"/>
</dbReference>
<organism evidence="6 7">
    <name type="scientific">Latimeria chalumnae</name>
    <name type="common">Coelacanth</name>
    <dbReference type="NCBI Taxonomy" id="7897"/>
    <lineage>
        <taxon>Eukaryota</taxon>
        <taxon>Metazoa</taxon>
        <taxon>Chordata</taxon>
        <taxon>Craniata</taxon>
        <taxon>Vertebrata</taxon>
        <taxon>Euteleostomi</taxon>
        <taxon>Coelacanthiformes</taxon>
        <taxon>Coelacanthidae</taxon>
        <taxon>Latimeria</taxon>
    </lineage>
</organism>
<dbReference type="SUPFAM" id="SSF49695">
    <property type="entry name" value="gamma-Crystallin-like"/>
    <property type="match status" value="3"/>
</dbReference>
<feature type="domain" description="Beta/gamma crystallin 'Greek key'" evidence="5">
    <location>
        <begin position="492"/>
        <end position="509"/>
    </location>
</feature>
<feature type="domain" description="Beta/gamma crystallin 'Greek key'" evidence="5">
    <location>
        <begin position="124"/>
        <end position="166"/>
    </location>
</feature>
<evidence type="ECO:0000256" key="3">
    <source>
        <dbReference type="ARBA" id="ARBA00022613"/>
    </source>
</evidence>
<dbReference type="PANTHER" id="PTHR11818">
    <property type="entry name" value="BETA/GAMMA CRYSTALLIN"/>
    <property type="match status" value="1"/>
</dbReference>
<accession>H2ZUT0</accession>
<sequence>YEDRNFQGRHYECSSDCADMYSYFSRCNSIRVENGWWMLYERPNYTGYQYFLNRGEYPDYHHWMGYNDSIRSCRMIPHYRGNYRMRIYERPDFGGQMMEFMDDCPSVYDRFHYHDIYSCNVMDGHWMFYEHPNYRGRQYYMRPGEYRRYSDWGGMNPRVGSFRPCVTKKKKMKGSVEIGNKIIFYEDRNFQGRHYECSSDCTDMQSYFSRCNSIRVESGWWVIYERPNYQGYQYYLNRGEYPDYQRWMGFNNYIGSCRMIPHYRGNYRMRLYERPDFGGQTMEFMDDCPSVYDRFRYNDIYSCNVMDGHWMFYEHPNYRGRQYYLRPGEYRRYSDWGAMNARIGSFRSSQDLIIVTVHSTCLLSQIIFYEDRNFQGRNYECSSDYPDMHSHFSRCNSIRVESGCWVIYERPNFQGYQYYLNRGEYPDYQHWMGFNDSIRSCRMIPHYRGNYKMRIYERPDFGGQMMEFMDDCPSVYDRFHYHDIYSCNVMDGHWMFYEQPNYRGRQYYM</sequence>
<dbReference type="eggNOG" id="ENOG502RXJY">
    <property type="taxonomic scope" value="Eukaryota"/>
</dbReference>
<dbReference type="GeneTree" id="ENSGT00940000162667"/>
<keyword evidence="7" id="KW-1185">Reference proteome</keyword>
<feature type="domain" description="Beta/gamma crystallin 'Greek key'" evidence="5">
    <location>
        <begin position="35"/>
        <end position="77"/>
    </location>
</feature>
<dbReference type="AlphaFoldDB" id="H2ZUT0"/>
<dbReference type="HOGENOM" id="CLU_531633_0_0_1"/>
<dbReference type="FunFam" id="2.60.20.10:FF:000001">
    <property type="entry name" value="Crystallin gamma S"/>
    <property type="match status" value="3"/>
</dbReference>
<evidence type="ECO:0000256" key="4">
    <source>
        <dbReference type="ARBA" id="ARBA00022737"/>
    </source>
</evidence>